<name>A0A9P5Q1Y6_9AGAR</name>
<evidence type="ECO:0000313" key="4">
    <source>
        <dbReference type="EMBL" id="KAF9074003.1"/>
    </source>
</evidence>
<accession>A0A9P5Q1Y6</accession>
<feature type="region of interest" description="Disordered" evidence="1">
    <location>
        <begin position="302"/>
        <end position="375"/>
    </location>
</feature>
<evidence type="ECO:0000313" key="5">
    <source>
        <dbReference type="Proteomes" id="UP000772434"/>
    </source>
</evidence>
<dbReference type="Proteomes" id="UP000772434">
    <property type="component" value="Unassembled WGS sequence"/>
</dbReference>
<keyword evidence="5" id="KW-1185">Reference proteome</keyword>
<evidence type="ECO:0000256" key="1">
    <source>
        <dbReference type="SAM" id="MobiDB-lite"/>
    </source>
</evidence>
<dbReference type="OrthoDB" id="3245083at2759"/>
<dbReference type="AlphaFoldDB" id="A0A9P5Q1Y6"/>
<organism evidence="4 5">
    <name type="scientific">Rhodocollybia butyracea</name>
    <dbReference type="NCBI Taxonomy" id="206335"/>
    <lineage>
        <taxon>Eukaryota</taxon>
        <taxon>Fungi</taxon>
        <taxon>Dikarya</taxon>
        <taxon>Basidiomycota</taxon>
        <taxon>Agaricomycotina</taxon>
        <taxon>Agaricomycetes</taxon>
        <taxon>Agaricomycetidae</taxon>
        <taxon>Agaricales</taxon>
        <taxon>Marasmiineae</taxon>
        <taxon>Omphalotaceae</taxon>
        <taxon>Rhodocollybia</taxon>
    </lineage>
</organism>
<comment type="caution">
    <text evidence="4">The sequence shown here is derived from an EMBL/GenBank/DDBJ whole genome shotgun (WGS) entry which is preliminary data.</text>
</comment>
<feature type="compositionally biased region" description="Polar residues" evidence="1">
    <location>
        <begin position="308"/>
        <end position="319"/>
    </location>
</feature>
<keyword evidence="2" id="KW-0472">Membrane</keyword>
<feature type="region of interest" description="Disordered" evidence="1">
    <location>
        <begin position="388"/>
        <end position="410"/>
    </location>
</feature>
<sequence length="492" mass="53647">MLPHQPGAWRVLFATFFILSDANKALASSKQPQVTWVSPSAGDIYGPGDSILGKWTCDSPVVSPAFELCPGQPESTLSKRSGGDDSTNICGDKVYPTVQQSKGTYEIMLAVPNTTTEQEWYLKMTDDFENIWSSPSFSLSPNGAPSIASAAFAQAPLSAPSQTTTPMSGSTLSTPVTAVPVPVMDPESAPSTASMNTYATRKPPPTAAFAVPLSVVGAILLVAVFLSLRHNRKLAEERAQDIEKLVPSRTSSITSSFKSGFSRQSDIEHALNVLSKANSQGDVRAMPVPLFMPVDISVRGEARRNTRESYQPNQYTEYSRSGKRFYQEKPPSYRTNPVSTVSRSESRARSLLSSFSSRPSSHTALYSPSSHHQLPSLQLPSLRLGSPLCHFDHDNHRNQRPPRSPHREDTTDVECATHSVLDDYLFSDAPKNQTLPALPDPPQCLMPAPQRLHVRNSGAVSPRSCSIPEEKEPQLGINPYDAVTESLNRARI</sequence>
<gene>
    <name evidence="4" type="ORF">BDP27DRAFT_1416691</name>
</gene>
<dbReference type="EMBL" id="JADNRY010000015">
    <property type="protein sequence ID" value="KAF9074003.1"/>
    <property type="molecule type" value="Genomic_DNA"/>
</dbReference>
<proteinExistence type="predicted"/>
<reference evidence="4" key="1">
    <citation type="submission" date="2020-11" db="EMBL/GenBank/DDBJ databases">
        <authorList>
            <consortium name="DOE Joint Genome Institute"/>
            <person name="Ahrendt S."/>
            <person name="Riley R."/>
            <person name="Andreopoulos W."/>
            <person name="Labutti K."/>
            <person name="Pangilinan J."/>
            <person name="Ruiz-Duenas F.J."/>
            <person name="Barrasa J.M."/>
            <person name="Sanchez-Garcia M."/>
            <person name="Camarero S."/>
            <person name="Miyauchi S."/>
            <person name="Serrano A."/>
            <person name="Linde D."/>
            <person name="Babiker R."/>
            <person name="Drula E."/>
            <person name="Ayuso-Fernandez I."/>
            <person name="Pacheco R."/>
            <person name="Padilla G."/>
            <person name="Ferreira P."/>
            <person name="Barriuso J."/>
            <person name="Kellner H."/>
            <person name="Castanera R."/>
            <person name="Alfaro M."/>
            <person name="Ramirez L."/>
            <person name="Pisabarro A.G."/>
            <person name="Kuo A."/>
            <person name="Tritt A."/>
            <person name="Lipzen A."/>
            <person name="He G."/>
            <person name="Yan M."/>
            <person name="Ng V."/>
            <person name="Cullen D."/>
            <person name="Martin F."/>
            <person name="Rosso M.-N."/>
            <person name="Henrissat B."/>
            <person name="Hibbett D."/>
            <person name="Martinez A.T."/>
            <person name="Grigoriev I.V."/>
        </authorList>
    </citation>
    <scope>NUCLEOTIDE SEQUENCE</scope>
    <source>
        <strain evidence="4">AH 40177</strain>
    </source>
</reference>
<evidence type="ECO:0000256" key="2">
    <source>
        <dbReference type="SAM" id="Phobius"/>
    </source>
</evidence>
<feature type="compositionally biased region" description="Low complexity" evidence="1">
    <location>
        <begin position="349"/>
        <end position="375"/>
    </location>
</feature>
<feature type="signal peptide" evidence="3">
    <location>
        <begin position="1"/>
        <end position="27"/>
    </location>
</feature>
<keyword evidence="3" id="KW-0732">Signal</keyword>
<feature type="chain" id="PRO_5040472356" evidence="3">
    <location>
        <begin position="28"/>
        <end position="492"/>
    </location>
</feature>
<protein>
    <submittedName>
        <fullName evidence="4">Uncharacterized protein</fullName>
    </submittedName>
</protein>
<evidence type="ECO:0000256" key="3">
    <source>
        <dbReference type="SAM" id="SignalP"/>
    </source>
</evidence>
<keyword evidence="2" id="KW-0812">Transmembrane</keyword>
<feature type="transmembrane region" description="Helical" evidence="2">
    <location>
        <begin position="207"/>
        <end position="228"/>
    </location>
</feature>
<keyword evidence="2" id="KW-1133">Transmembrane helix</keyword>